<dbReference type="SUPFAM" id="SSF46548">
    <property type="entry name" value="alpha-helical ferredoxin"/>
    <property type="match status" value="1"/>
</dbReference>
<dbReference type="InterPro" id="IPR013542">
    <property type="entry name" value="QueG_DUF1730"/>
</dbReference>
<dbReference type="EMBL" id="DYXT01000028">
    <property type="protein sequence ID" value="HJE39150.1"/>
    <property type="molecule type" value="Genomic_DNA"/>
</dbReference>
<dbReference type="InterPro" id="IPR017900">
    <property type="entry name" value="4Fe4S_Fe_S_CS"/>
</dbReference>
<reference evidence="10" key="1">
    <citation type="journal article" date="2021" name="PeerJ">
        <title>Extensive microbial diversity within the chicken gut microbiome revealed by metagenomics and culture.</title>
        <authorList>
            <person name="Gilroy R."/>
            <person name="Ravi A."/>
            <person name="Getino M."/>
            <person name="Pursley I."/>
            <person name="Horton D.L."/>
            <person name="Alikhan N.F."/>
            <person name="Baker D."/>
            <person name="Gharbi K."/>
            <person name="Hall N."/>
            <person name="Watson M."/>
            <person name="Adriaenssens E.M."/>
            <person name="Foster-Nyarko E."/>
            <person name="Jarju S."/>
            <person name="Secka A."/>
            <person name="Antonio M."/>
            <person name="Oren A."/>
            <person name="Chaudhuri R.R."/>
            <person name="La Ragione R."/>
            <person name="Hildebrand F."/>
            <person name="Pallen M.J."/>
        </authorList>
    </citation>
    <scope>NUCLEOTIDE SEQUENCE</scope>
    <source>
        <strain evidence="10">4100</strain>
    </source>
</reference>
<dbReference type="EC" id="1.17.99.6" evidence="10"/>
<evidence type="ECO:0000256" key="5">
    <source>
        <dbReference type="ARBA" id="ARBA00022785"/>
    </source>
</evidence>
<dbReference type="Gene3D" id="3.30.70.20">
    <property type="match status" value="1"/>
</dbReference>
<dbReference type="InterPro" id="IPR017896">
    <property type="entry name" value="4Fe4S_Fe-S-bd"/>
</dbReference>
<name>A0A921E8I2_9BACT</name>
<dbReference type="Proteomes" id="UP000711407">
    <property type="component" value="Unassembled WGS sequence"/>
</dbReference>
<dbReference type="Pfam" id="PF08331">
    <property type="entry name" value="QueG_DUF1730"/>
    <property type="match status" value="1"/>
</dbReference>
<protein>
    <submittedName>
        <fullName evidence="10">tRNA epoxyqueuosine(34) reductase QueG</fullName>
        <ecNumber evidence="10">1.17.99.6</ecNumber>
    </submittedName>
</protein>
<evidence type="ECO:0000256" key="7">
    <source>
        <dbReference type="ARBA" id="ARBA00023004"/>
    </source>
</evidence>
<keyword evidence="7" id="KW-0408">Iron</keyword>
<dbReference type="Pfam" id="PF13484">
    <property type="entry name" value="Fer4_16"/>
    <property type="match status" value="1"/>
</dbReference>
<keyword evidence="3" id="KW-0819">tRNA processing</keyword>
<feature type="domain" description="4Fe-4S ferredoxin-type" evidence="9">
    <location>
        <begin position="171"/>
        <end position="203"/>
    </location>
</feature>
<comment type="caution">
    <text evidence="10">The sequence shown here is derived from an EMBL/GenBank/DDBJ whole genome shotgun (WGS) entry which is preliminary data.</text>
</comment>
<gene>
    <name evidence="10" type="primary">queG</name>
    <name evidence="10" type="ORF">K8V47_05270</name>
</gene>
<keyword evidence="6 10" id="KW-0560">Oxidoreductase</keyword>
<evidence type="ECO:0000313" key="11">
    <source>
        <dbReference type="Proteomes" id="UP000711407"/>
    </source>
</evidence>
<evidence type="ECO:0000256" key="6">
    <source>
        <dbReference type="ARBA" id="ARBA00023002"/>
    </source>
</evidence>
<keyword evidence="5" id="KW-0671">Queuosine biosynthesis</keyword>
<keyword evidence="1" id="KW-0004">4Fe-4S</keyword>
<keyword evidence="2" id="KW-0963">Cytoplasm</keyword>
<reference evidence="10" key="2">
    <citation type="submission" date="2021-09" db="EMBL/GenBank/DDBJ databases">
        <authorList>
            <person name="Gilroy R."/>
        </authorList>
    </citation>
    <scope>NUCLEOTIDE SEQUENCE</scope>
    <source>
        <strain evidence="10">4100</strain>
    </source>
</reference>
<dbReference type="GO" id="GO:0052693">
    <property type="term" value="F:epoxyqueuosine reductase activity"/>
    <property type="evidence" value="ECO:0007669"/>
    <property type="project" value="UniProtKB-EC"/>
</dbReference>
<evidence type="ECO:0000256" key="4">
    <source>
        <dbReference type="ARBA" id="ARBA00022723"/>
    </source>
</evidence>
<dbReference type="GO" id="GO:0008616">
    <property type="term" value="P:tRNA queuosine(34) biosynthetic process"/>
    <property type="evidence" value="ECO:0007669"/>
    <property type="project" value="UniProtKB-KW"/>
</dbReference>
<evidence type="ECO:0000313" key="10">
    <source>
        <dbReference type="EMBL" id="HJE39150.1"/>
    </source>
</evidence>
<evidence type="ECO:0000256" key="1">
    <source>
        <dbReference type="ARBA" id="ARBA00022485"/>
    </source>
</evidence>
<keyword evidence="8" id="KW-0411">Iron-sulfur</keyword>
<proteinExistence type="predicted"/>
<evidence type="ECO:0000256" key="3">
    <source>
        <dbReference type="ARBA" id="ARBA00022694"/>
    </source>
</evidence>
<sequence>MERSQVKEIVKGVGATAVGIARVTEVDAAARQSYLHWIESGRSAPLGYMDRYHEVRDNPRLLLDGANSIIVAAFSYYYPTSAARSHFTIARYARGADYHDVVRRRLNEAVSAMISETALDPSDFRVCVDTAPLRERYWARKAGVGFIGRNNALIVPGEGSYMVLGEILTTMELDTDAPCALTCGNCMACVKSCPAGALDCDEDGYCGVDASRCLSCLTIEHRGDFPEGVKLGGRIAGCDTCQDVCPHNRHAKTSTIAEFAPSNPLLDMTDDQILSLRAEDIRPLTRHTSLSRIKPADFIRNIHTP</sequence>
<dbReference type="PANTHER" id="PTHR30002">
    <property type="entry name" value="EPOXYQUEUOSINE REDUCTASE"/>
    <property type="match status" value="1"/>
</dbReference>
<accession>A0A921E8I2</accession>
<evidence type="ECO:0000256" key="2">
    <source>
        <dbReference type="ARBA" id="ARBA00022490"/>
    </source>
</evidence>
<dbReference type="AlphaFoldDB" id="A0A921E8I2"/>
<dbReference type="NCBIfam" id="TIGR00276">
    <property type="entry name" value="tRNA epoxyqueuosine(34) reductase QueG"/>
    <property type="match status" value="1"/>
</dbReference>
<dbReference type="PROSITE" id="PS00198">
    <property type="entry name" value="4FE4S_FER_1"/>
    <property type="match status" value="1"/>
</dbReference>
<evidence type="ECO:0000259" key="9">
    <source>
        <dbReference type="PROSITE" id="PS51379"/>
    </source>
</evidence>
<evidence type="ECO:0000256" key="8">
    <source>
        <dbReference type="ARBA" id="ARBA00023014"/>
    </source>
</evidence>
<keyword evidence="4" id="KW-0479">Metal-binding</keyword>
<dbReference type="InterPro" id="IPR004453">
    <property type="entry name" value="QueG"/>
</dbReference>
<dbReference type="GO" id="GO:0051539">
    <property type="term" value="F:4 iron, 4 sulfur cluster binding"/>
    <property type="evidence" value="ECO:0007669"/>
    <property type="project" value="UniProtKB-KW"/>
</dbReference>
<organism evidence="10 11">
    <name type="scientific">Candidatus Amulumruptor caecigallinarius</name>
    <dbReference type="NCBI Taxonomy" id="2109911"/>
    <lineage>
        <taxon>Bacteria</taxon>
        <taxon>Pseudomonadati</taxon>
        <taxon>Bacteroidota</taxon>
        <taxon>Bacteroidia</taxon>
        <taxon>Bacteroidales</taxon>
        <taxon>Muribaculaceae</taxon>
        <taxon>Candidatus Amulumruptor</taxon>
    </lineage>
</organism>
<dbReference type="GO" id="GO:0046872">
    <property type="term" value="F:metal ion binding"/>
    <property type="evidence" value="ECO:0007669"/>
    <property type="project" value="UniProtKB-KW"/>
</dbReference>
<dbReference type="PROSITE" id="PS51379">
    <property type="entry name" value="4FE4S_FER_2"/>
    <property type="match status" value="1"/>
</dbReference>
<dbReference type="PANTHER" id="PTHR30002:SF4">
    <property type="entry name" value="EPOXYQUEUOSINE REDUCTASE"/>
    <property type="match status" value="1"/>
</dbReference>